<dbReference type="GeneID" id="26231896"/>
<dbReference type="EMBL" id="CP060775">
    <property type="protein sequence ID" value="QQK42617.1"/>
    <property type="molecule type" value="Genomic_DNA"/>
</dbReference>
<dbReference type="Proteomes" id="UP000595662">
    <property type="component" value="Chromosome 2"/>
</dbReference>
<protein>
    <submittedName>
        <fullName evidence="2">Major facilitator superfamily domain, general substrate transporter</fullName>
    </submittedName>
</protein>
<feature type="region of interest" description="Disordered" evidence="1">
    <location>
        <begin position="74"/>
        <end position="93"/>
    </location>
</feature>
<gene>
    <name evidence="2" type="ORF">Pdw03_6518</name>
</gene>
<reference evidence="2 3" key="1">
    <citation type="submission" date="2020-08" db="EMBL/GenBank/DDBJ databases">
        <title>The completed genome sequence of the pathogenic ascomycete fungus Penicillium digitatum.</title>
        <authorList>
            <person name="Wang M."/>
        </authorList>
    </citation>
    <scope>NUCLEOTIDE SEQUENCE [LARGE SCALE GENOMIC DNA]</scope>
    <source>
        <strain evidence="2 3">PdW03</strain>
    </source>
</reference>
<dbReference type="KEGG" id="pdp:PDIP_35780"/>
<dbReference type="VEuPathDB" id="FungiDB:PDIP_35780"/>
<organism evidence="2 3">
    <name type="scientific">Penicillium digitatum</name>
    <name type="common">Green mold</name>
    <dbReference type="NCBI Taxonomy" id="36651"/>
    <lineage>
        <taxon>Eukaryota</taxon>
        <taxon>Fungi</taxon>
        <taxon>Dikarya</taxon>
        <taxon>Ascomycota</taxon>
        <taxon>Pezizomycotina</taxon>
        <taxon>Eurotiomycetes</taxon>
        <taxon>Eurotiomycetidae</taxon>
        <taxon>Eurotiales</taxon>
        <taxon>Aspergillaceae</taxon>
        <taxon>Penicillium</taxon>
    </lineage>
</organism>
<feature type="compositionally biased region" description="Polar residues" evidence="1">
    <location>
        <begin position="74"/>
        <end position="86"/>
    </location>
</feature>
<sequence>MTSPRVVARISSNSHYRYKFLQKIATTSERDFLKTHIDIFSLSKSTVRSITAHSNQTKRDIIKMSNSGINRQTTAVAEDTSSQPIPDNSVGGGEGWGDRLWLGGKEEGLGHKVAINPRSTMGDFLALQDQKTRGQNKFIQRENLVDSNVQPMNAEGEPTCATEDHSFMTRKAGDPDTYPGWSTFKTFFGI</sequence>
<evidence type="ECO:0000313" key="3">
    <source>
        <dbReference type="Proteomes" id="UP000595662"/>
    </source>
</evidence>
<evidence type="ECO:0000313" key="2">
    <source>
        <dbReference type="EMBL" id="QQK42617.1"/>
    </source>
</evidence>
<proteinExistence type="predicted"/>
<name>A0A7T6XK99_PENDI</name>
<dbReference type="AlphaFoldDB" id="A0A7T6XK99"/>
<accession>A0A7T6XK99</accession>
<dbReference type="RefSeq" id="XP_014535410.2">
    <property type="nucleotide sequence ID" value="XM_014679924.2"/>
</dbReference>
<evidence type="ECO:0000256" key="1">
    <source>
        <dbReference type="SAM" id="MobiDB-lite"/>
    </source>
</evidence>